<dbReference type="PRINTS" id="PR00504">
    <property type="entry name" value="CHROMODOMAIN"/>
</dbReference>
<dbReference type="EMBL" id="ADBV01001480">
    <property type="protein sequence ID" value="EJW84744.1"/>
    <property type="molecule type" value="Genomic_DNA"/>
</dbReference>
<dbReference type="Pfam" id="PF00385">
    <property type="entry name" value="Chromo"/>
    <property type="match status" value="1"/>
</dbReference>
<dbReference type="InterPro" id="IPR016197">
    <property type="entry name" value="Chromo-like_dom_sf"/>
</dbReference>
<dbReference type="CDD" id="cd00024">
    <property type="entry name" value="CD_CSD"/>
    <property type="match status" value="1"/>
</dbReference>
<proteinExistence type="predicted"/>
<dbReference type="GO" id="GO:0005634">
    <property type="term" value="C:nucleus"/>
    <property type="evidence" value="ECO:0007669"/>
    <property type="project" value="UniProtKB-SubCell"/>
</dbReference>
<dbReference type="SUPFAM" id="SSF54160">
    <property type="entry name" value="Chromo domain-like"/>
    <property type="match status" value="1"/>
</dbReference>
<dbReference type="Gene3D" id="2.40.50.40">
    <property type="match status" value="1"/>
</dbReference>
<dbReference type="SMART" id="SM00298">
    <property type="entry name" value="CHROMO"/>
    <property type="match status" value="1"/>
</dbReference>
<evidence type="ECO:0000256" key="2">
    <source>
        <dbReference type="ARBA" id="ARBA00023242"/>
    </source>
</evidence>
<organism evidence="5 6">
    <name type="scientific">Wuchereria bancrofti</name>
    <dbReference type="NCBI Taxonomy" id="6293"/>
    <lineage>
        <taxon>Eukaryota</taxon>
        <taxon>Metazoa</taxon>
        <taxon>Ecdysozoa</taxon>
        <taxon>Nematoda</taxon>
        <taxon>Chromadorea</taxon>
        <taxon>Rhabditida</taxon>
        <taxon>Spirurina</taxon>
        <taxon>Spiruromorpha</taxon>
        <taxon>Filarioidea</taxon>
        <taxon>Onchocercidae</taxon>
        <taxon>Wuchereria</taxon>
    </lineage>
</organism>
<gene>
    <name evidence="5" type="ORF">WUBG_04343</name>
</gene>
<dbReference type="InterPro" id="IPR051219">
    <property type="entry name" value="Heterochromatin_chromo-domain"/>
</dbReference>
<dbReference type="PANTHER" id="PTHR22812">
    <property type="entry name" value="CHROMOBOX PROTEIN"/>
    <property type="match status" value="1"/>
</dbReference>
<evidence type="ECO:0000313" key="5">
    <source>
        <dbReference type="EMBL" id="EJW84744.1"/>
    </source>
</evidence>
<dbReference type="AlphaFoldDB" id="J9FBL3"/>
<reference evidence="6" key="1">
    <citation type="submission" date="2012-08" db="EMBL/GenBank/DDBJ databases">
        <title>The Genome Sequence of Wuchereria bancrofti.</title>
        <authorList>
            <person name="Nutman T.B."/>
            <person name="Fink D.L."/>
            <person name="Russ C."/>
            <person name="Young S."/>
            <person name="Zeng Q."/>
            <person name="Koehrsen M."/>
            <person name="Alvarado L."/>
            <person name="Berlin A."/>
            <person name="Chapman S.B."/>
            <person name="Chen Z."/>
            <person name="Freedman E."/>
            <person name="Gellesch M."/>
            <person name="Goldberg J."/>
            <person name="Griggs A."/>
            <person name="Gujja S."/>
            <person name="Heilman E.R."/>
            <person name="Heiman D."/>
            <person name="Hepburn T."/>
            <person name="Howarth C."/>
            <person name="Jen D."/>
            <person name="Larson L."/>
            <person name="Lewis B."/>
            <person name="Mehta T."/>
            <person name="Park D."/>
            <person name="Pearson M."/>
            <person name="Roberts A."/>
            <person name="Saif S."/>
            <person name="Shea T."/>
            <person name="Shenoy N."/>
            <person name="Sisk P."/>
            <person name="Stolte C."/>
            <person name="Sykes S."/>
            <person name="Walk T."/>
            <person name="White J."/>
            <person name="Yandava C."/>
            <person name="Haas B."/>
            <person name="Henn M.R."/>
            <person name="Nusbaum C."/>
            <person name="Birren B."/>
        </authorList>
    </citation>
    <scope>NUCLEOTIDE SEQUENCE [LARGE SCALE GENOMIC DNA]</scope>
    <source>
        <strain evidence="6">NA</strain>
    </source>
</reference>
<dbReference type="PROSITE" id="PS50013">
    <property type="entry name" value="CHROMO_2"/>
    <property type="match status" value="1"/>
</dbReference>
<dbReference type="InterPro" id="IPR000953">
    <property type="entry name" value="Chromo/chromo_shadow_dom"/>
</dbReference>
<sequence>MTKVGVEKDDGANDLRLTNQTVVAPGNLLVELLESDRAVQAEYFLEACSSEEGRITNSASAVVGNGCESSDNSNETIGNDNEIEQHKLKISDVSKKAEAISTTMNKEEKNHGDDSDENEEGITVTDNDEKNGNSENNSGAVGVDSGVEKDRESEDDEYVVEKILDKRYNRRKKRIEYLIKWAGYDNESENTWESAENCLGVTTVEWINGGYGVKNPMLQSYRMPDIDTTPAPASEPGLLTCRICGKVCFINN</sequence>
<feature type="region of interest" description="Disordered" evidence="3">
    <location>
        <begin position="66"/>
        <end position="86"/>
    </location>
</feature>
<keyword evidence="2" id="KW-0539">Nucleus</keyword>
<feature type="region of interest" description="Disordered" evidence="3">
    <location>
        <begin position="103"/>
        <end position="155"/>
    </location>
</feature>
<feature type="compositionally biased region" description="Polar residues" evidence="3">
    <location>
        <begin position="67"/>
        <end position="79"/>
    </location>
</feature>
<protein>
    <recommendedName>
        <fullName evidence="4">Chromo domain-containing protein</fullName>
    </recommendedName>
</protein>
<name>J9FBL3_WUCBA</name>
<evidence type="ECO:0000259" key="4">
    <source>
        <dbReference type="PROSITE" id="PS50013"/>
    </source>
</evidence>
<comment type="subcellular location">
    <subcellularLocation>
        <location evidence="1">Nucleus</location>
    </subcellularLocation>
</comment>
<evidence type="ECO:0000313" key="6">
    <source>
        <dbReference type="Proteomes" id="UP000004810"/>
    </source>
</evidence>
<dbReference type="InterPro" id="IPR023780">
    <property type="entry name" value="Chromo_domain"/>
</dbReference>
<evidence type="ECO:0000256" key="3">
    <source>
        <dbReference type="SAM" id="MobiDB-lite"/>
    </source>
</evidence>
<evidence type="ECO:0000256" key="1">
    <source>
        <dbReference type="ARBA" id="ARBA00004123"/>
    </source>
</evidence>
<accession>J9FBL3</accession>
<dbReference type="Proteomes" id="UP000004810">
    <property type="component" value="Unassembled WGS sequence"/>
</dbReference>
<dbReference type="InterPro" id="IPR017984">
    <property type="entry name" value="Chromo_dom_subgr"/>
</dbReference>
<feature type="domain" description="Chromo" evidence="4">
    <location>
        <begin position="158"/>
        <end position="197"/>
    </location>
</feature>
<comment type="caution">
    <text evidence="5">The sequence shown here is derived from an EMBL/GenBank/DDBJ whole genome shotgun (WGS) entry which is preliminary data.</text>
</comment>